<dbReference type="Pfam" id="PF25917">
    <property type="entry name" value="BSH_RND"/>
    <property type="match status" value="1"/>
</dbReference>
<feature type="domain" description="YknX-like C-terminal permuted SH3-like" evidence="3">
    <location>
        <begin position="282"/>
        <end position="347"/>
    </location>
</feature>
<proteinExistence type="inferred from homology"/>
<comment type="caution">
    <text evidence="5">The sequence shown here is derived from an EMBL/GenBank/DDBJ whole genome shotgun (WGS) entry which is preliminary data.</text>
</comment>
<dbReference type="Proteomes" id="UP000297225">
    <property type="component" value="Unassembled WGS sequence"/>
</dbReference>
<dbReference type="SUPFAM" id="SSF111369">
    <property type="entry name" value="HlyD-like secretion proteins"/>
    <property type="match status" value="1"/>
</dbReference>
<organism evidence="5 6">
    <name type="scientific">Porphyromonas levii</name>
    <dbReference type="NCBI Taxonomy" id="28114"/>
    <lineage>
        <taxon>Bacteria</taxon>
        <taxon>Pseudomonadati</taxon>
        <taxon>Bacteroidota</taxon>
        <taxon>Bacteroidia</taxon>
        <taxon>Bacteroidales</taxon>
        <taxon>Porphyromonadaceae</taxon>
        <taxon>Porphyromonas</taxon>
    </lineage>
</organism>
<evidence type="ECO:0000256" key="1">
    <source>
        <dbReference type="ARBA" id="ARBA00009477"/>
    </source>
</evidence>
<dbReference type="GO" id="GO:1990281">
    <property type="term" value="C:efflux pump complex"/>
    <property type="evidence" value="ECO:0007669"/>
    <property type="project" value="TreeGrafter"/>
</dbReference>
<dbReference type="Gene3D" id="2.40.420.20">
    <property type="match status" value="1"/>
</dbReference>
<dbReference type="PANTHER" id="PTHR30469:SF15">
    <property type="entry name" value="HLYD FAMILY OF SECRETION PROTEINS"/>
    <property type="match status" value="1"/>
</dbReference>
<evidence type="ECO:0000259" key="2">
    <source>
        <dbReference type="Pfam" id="PF25917"/>
    </source>
</evidence>
<feature type="domain" description="Multidrug resistance protein MdtA-like barrel-sandwich hybrid" evidence="2">
    <location>
        <begin position="76"/>
        <end position="193"/>
    </location>
</feature>
<dbReference type="InterPro" id="IPR058625">
    <property type="entry name" value="MdtA-like_BSH"/>
</dbReference>
<protein>
    <submittedName>
        <fullName evidence="5">Efflux RND transporter periplasmic adaptor subunit</fullName>
    </submittedName>
</protein>
<evidence type="ECO:0000259" key="3">
    <source>
        <dbReference type="Pfam" id="PF25989"/>
    </source>
</evidence>
<evidence type="ECO:0000313" key="6">
    <source>
        <dbReference type="Proteomes" id="UP000297225"/>
    </source>
</evidence>
<name>A0A4Y8WQK6_9PORP</name>
<dbReference type="AlphaFoldDB" id="A0A4Y8WQK6"/>
<evidence type="ECO:0000259" key="4">
    <source>
        <dbReference type="Pfam" id="PF25990"/>
    </source>
</evidence>
<dbReference type="NCBIfam" id="TIGR01730">
    <property type="entry name" value="RND_mfp"/>
    <property type="match status" value="1"/>
</dbReference>
<dbReference type="InterPro" id="IPR058636">
    <property type="entry name" value="Beta-barrel_YknX"/>
</dbReference>
<comment type="similarity">
    <text evidence="1">Belongs to the membrane fusion protein (MFP) (TC 8.A.1) family.</text>
</comment>
<gene>
    <name evidence="5" type="ORF">E4P47_02420</name>
</gene>
<dbReference type="Gene3D" id="2.40.30.170">
    <property type="match status" value="1"/>
</dbReference>
<dbReference type="GeneID" id="66797391"/>
<dbReference type="PANTHER" id="PTHR30469">
    <property type="entry name" value="MULTIDRUG RESISTANCE PROTEIN MDTA"/>
    <property type="match status" value="1"/>
</dbReference>
<dbReference type="Gene3D" id="2.40.50.100">
    <property type="match status" value="1"/>
</dbReference>
<reference evidence="5 6" key="1">
    <citation type="submission" date="2019-03" db="EMBL/GenBank/DDBJ databases">
        <title>Porphyromonas levii Isolated from the Uterus of Dairy Cows.</title>
        <authorList>
            <person name="Francis A.M."/>
        </authorList>
    </citation>
    <scope>NUCLEOTIDE SEQUENCE [LARGE SCALE GENOMIC DNA]</scope>
    <source>
        <strain evidence="5 6">AF5678</strain>
    </source>
</reference>
<dbReference type="EMBL" id="SPNC01000021">
    <property type="protein sequence ID" value="TFH96419.1"/>
    <property type="molecule type" value="Genomic_DNA"/>
</dbReference>
<dbReference type="RefSeq" id="WP_018358401.1">
    <property type="nucleotide sequence ID" value="NZ_CP197400.1"/>
</dbReference>
<accession>A0A4Y8WQK6</accession>
<sequence length="350" mass="37720">MKRITYIVASILIVALVVLILILNKRSTASKTQMLEDEASAVAVRTEVVDSSSYATNFETNGVLEAAHDLSFVSDMGGRVMQIYANEGDQVQKGKVLIQLDAETLRADVESTRVAYEAAQKDYERFKNANAQGGVTDQQLAAIHTQMVAAESRYIASRRRLSDASIKAPMSGKIYKRYVEVGSFLNPGAKLFDIIDDSQLKVNGYLTEKQRLGVTKGQAVVVTSDLYPGKTIAGEVTFVSDKADRSLNFPVEVTITEKELDLLPGMYVGISFGNEAQKTGILIPRSAISGSVKDASVYVVQNGVATKKPIVAGGIIGNRIEVLEGLQQGDSIVIAGLINITNGTPVKNVK</sequence>
<dbReference type="OrthoDB" id="9801814at2"/>
<dbReference type="Pfam" id="PF25989">
    <property type="entry name" value="YknX_C"/>
    <property type="match status" value="1"/>
</dbReference>
<dbReference type="InterPro" id="IPR058637">
    <property type="entry name" value="YknX-like_C"/>
</dbReference>
<dbReference type="Pfam" id="PF25990">
    <property type="entry name" value="Beta-barrel_YknX"/>
    <property type="match status" value="1"/>
</dbReference>
<dbReference type="STRING" id="1122973.GCA_000379925_01155"/>
<feature type="domain" description="YknX-like beta-barrel" evidence="4">
    <location>
        <begin position="200"/>
        <end position="268"/>
    </location>
</feature>
<dbReference type="InterPro" id="IPR006143">
    <property type="entry name" value="RND_pump_MFP"/>
</dbReference>
<dbReference type="GO" id="GO:0015562">
    <property type="term" value="F:efflux transmembrane transporter activity"/>
    <property type="evidence" value="ECO:0007669"/>
    <property type="project" value="TreeGrafter"/>
</dbReference>
<evidence type="ECO:0000313" key="5">
    <source>
        <dbReference type="EMBL" id="TFH96419.1"/>
    </source>
</evidence>
<keyword evidence="6" id="KW-1185">Reference proteome</keyword>